<gene>
    <name evidence="1" type="ORF">ESW18_20385</name>
</gene>
<evidence type="ECO:0000313" key="2">
    <source>
        <dbReference type="Proteomes" id="UP000321927"/>
    </source>
</evidence>
<keyword evidence="2" id="KW-1185">Reference proteome</keyword>
<dbReference type="Proteomes" id="UP000321927">
    <property type="component" value="Unassembled WGS sequence"/>
</dbReference>
<evidence type="ECO:0000313" key="1">
    <source>
        <dbReference type="EMBL" id="TXD75490.1"/>
    </source>
</evidence>
<dbReference type="EMBL" id="VORV01000025">
    <property type="protein sequence ID" value="TXD75490.1"/>
    <property type="molecule type" value="Genomic_DNA"/>
</dbReference>
<protein>
    <submittedName>
        <fullName evidence="1">Uncharacterized protein</fullName>
    </submittedName>
</protein>
<accession>A0ABY3HLA1</accession>
<organism evidence="1 2">
    <name type="scientific">Algoriphagus ratkowskyi</name>
    <dbReference type="NCBI Taxonomy" id="57028"/>
    <lineage>
        <taxon>Bacteria</taxon>
        <taxon>Pseudomonadati</taxon>
        <taxon>Bacteroidota</taxon>
        <taxon>Cytophagia</taxon>
        <taxon>Cytophagales</taxon>
        <taxon>Cyclobacteriaceae</taxon>
        <taxon>Algoriphagus</taxon>
    </lineage>
</organism>
<reference evidence="1 2" key="1">
    <citation type="submission" date="2019-08" db="EMBL/GenBank/DDBJ databases">
        <title>Genome of Algoriphagus ratkowskyi IC026.</title>
        <authorList>
            <person name="Bowman J.P."/>
        </authorList>
    </citation>
    <scope>NUCLEOTIDE SEQUENCE [LARGE SCALE GENOMIC DNA]</scope>
    <source>
        <strain evidence="1 2">IC026</strain>
    </source>
</reference>
<sequence>MVVGFRTPTFHFLPLTVYHLPPTSYHLPFTTYKLCCHSFAPSLTVYNELLTDLLPFRGWGKTE</sequence>
<name>A0ABY3HLA1_9BACT</name>
<comment type="caution">
    <text evidence="1">The sequence shown here is derived from an EMBL/GenBank/DDBJ whole genome shotgun (WGS) entry which is preliminary data.</text>
</comment>
<proteinExistence type="predicted"/>